<dbReference type="Proteomes" id="UP000007077">
    <property type="component" value="Chromosome"/>
</dbReference>
<proteinExistence type="predicted"/>
<name>E4PL14_MARAH</name>
<reference evidence="3" key="2">
    <citation type="submission" date="2010-02" db="EMBL/GenBank/DDBJ databases">
        <title>Complete genome sequence of Marinobacter adhaerens type strain (HP15).</title>
        <authorList>
            <person name="Gaerdes A.A.M."/>
            <person name="Kaeppel E."/>
            <person name="Shezad A."/>
            <person name="Seebah S."/>
            <person name="Teeling H."/>
            <person name="Yarza P."/>
            <person name="Gloeckner F.O."/>
            <person name="Ullrich M.S."/>
        </authorList>
    </citation>
    <scope>NUCLEOTIDE SEQUENCE [LARGE SCALE GENOMIC DNA]</scope>
    <source>
        <strain evidence="3">DSM 23420 / HP15</strain>
    </source>
</reference>
<evidence type="ECO:0000313" key="2">
    <source>
        <dbReference type="EMBL" id="ADP96056.1"/>
    </source>
</evidence>
<dbReference type="KEGG" id="mad:HP15_292"/>
<dbReference type="EMBL" id="CP001978">
    <property type="protein sequence ID" value="ADP96056.1"/>
    <property type="molecule type" value="Genomic_DNA"/>
</dbReference>
<dbReference type="PATRIC" id="fig|225937.3.peg.285"/>
<organism evidence="2 3">
    <name type="scientific">Marinobacter adhaerens (strain DSM 23420 / HP15)</name>
    <dbReference type="NCBI Taxonomy" id="225937"/>
    <lineage>
        <taxon>Bacteria</taxon>
        <taxon>Pseudomonadati</taxon>
        <taxon>Pseudomonadota</taxon>
        <taxon>Gammaproteobacteria</taxon>
        <taxon>Pseudomonadales</taxon>
        <taxon>Marinobacteraceae</taxon>
        <taxon>Marinobacter</taxon>
    </lineage>
</organism>
<protein>
    <submittedName>
        <fullName evidence="2">Uncharacterized protein</fullName>
    </submittedName>
</protein>
<sequence>MTPISEAHTMTSLASERSWLLDPSVLKLVHQCRRLIHTEFGVKLHLTEEHLEQQLADYARKTRSSQLTRVWETLKERVPQLNIEPEEEDDGLKRNYRGQVIADAPPASAEQDEEGQIDPPRKKKVIYRGQVVG</sequence>
<accession>E4PL14</accession>
<dbReference type="AlphaFoldDB" id="E4PL14"/>
<dbReference type="HOGENOM" id="CLU_164699_0_0_6"/>
<gene>
    <name evidence="2" type="ordered locus">HP15_292</name>
</gene>
<evidence type="ECO:0000256" key="1">
    <source>
        <dbReference type="SAM" id="MobiDB-lite"/>
    </source>
</evidence>
<evidence type="ECO:0000313" key="3">
    <source>
        <dbReference type="Proteomes" id="UP000007077"/>
    </source>
</evidence>
<reference evidence="2 3" key="1">
    <citation type="journal article" date="2010" name="Stand. Genomic Sci.">
        <title>Complete genome sequence of Marinobacter adhaerens type strain (HP15), a diatom-interacting marine microorganism.</title>
        <authorList>
            <person name="Gardes A."/>
            <person name="Kaeppel E."/>
            <person name="Shehzad A."/>
            <person name="Seebah S."/>
            <person name="Teeling H."/>
            <person name="Yarza P."/>
            <person name="Glockner F.O."/>
            <person name="Grossart H.P."/>
            <person name="Ullrich M.S."/>
        </authorList>
    </citation>
    <scope>NUCLEOTIDE SEQUENCE [LARGE SCALE GENOMIC DNA]</scope>
    <source>
        <strain evidence="3">DSM 23420 / HP15</strain>
    </source>
</reference>
<feature type="region of interest" description="Disordered" evidence="1">
    <location>
        <begin position="81"/>
        <end position="133"/>
    </location>
</feature>